<protein>
    <submittedName>
        <fullName evidence="1">8533_t:CDS:1</fullName>
    </submittedName>
</protein>
<dbReference type="Proteomes" id="UP000789396">
    <property type="component" value="Unassembled WGS sequence"/>
</dbReference>
<dbReference type="EMBL" id="CAJVPZ010009121">
    <property type="protein sequence ID" value="CAG8605401.1"/>
    <property type="molecule type" value="Genomic_DNA"/>
</dbReference>
<organism evidence="1 2">
    <name type="scientific">Racocetra fulgida</name>
    <dbReference type="NCBI Taxonomy" id="60492"/>
    <lineage>
        <taxon>Eukaryota</taxon>
        <taxon>Fungi</taxon>
        <taxon>Fungi incertae sedis</taxon>
        <taxon>Mucoromycota</taxon>
        <taxon>Glomeromycotina</taxon>
        <taxon>Glomeromycetes</taxon>
        <taxon>Diversisporales</taxon>
        <taxon>Gigasporaceae</taxon>
        <taxon>Racocetra</taxon>
    </lineage>
</organism>
<evidence type="ECO:0000313" key="1">
    <source>
        <dbReference type="EMBL" id="CAG8605401.1"/>
    </source>
</evidence>
<evidence type="ECO:0000313" key="2">
    <source>
        <dbReference type="Proteomes" id="UP000789396"/>
    </source>
</evidence>
<comment type="caution">
    <text evidence="1">The sequence shown here is derived from an EMBL/GenBank/DDBJ whole genome shotgun (WGS) entry which is preliminary data.</text>
</comment>
<reference evidence="1" key="1">
    <citation type="submission" date="2021-06" db="EMBL/GenBank/DDBJ databases">
        <authorList>
            <person name="Kallberg Y."/>
            <person name="Tangrot J."/>
            <person name="Rosling A."/>
        </authorList>
    </citation>
    <scope>NUCLEOTIDE SEQUENCE</scope>
    <source>
        <strain evidence="1">IN212</strain>
    </source>
</reference>
<dbReference type="AlphaFoldDB" id="A0A9N9CJD3"/>
<keyword evidence="2" id="KW-1185">Reference proteome</keyword>
<feature type="non-terminal residue" evidence="1">
    <location>
        <position position="297"/>
    </location>
</feature>
<proteinExistence type="predicted"/>
<gene>
    <name evidence="1" type="ORF">RFULGI_LOCUS6767</name>
</gene>
<sequence length="297" mass="35126">MDSKNYENVDQILIKRKWSLAFNLLLKESTNQKLFEYLSSDANYIVAYFIENLKDYDDLYLIENVDEKKANKVWNEAINLLTERPFSTTMQDAEDKLLAEMRHIYKSDSAWNWIAEEFSKETFSNDQEILNFFNQFTFRIIDFEFLNKFANGIVNLNEAENFFFRARLKIAIILSTNNQLISPQQAKLFLSLHIYNDKLLKEEKICIHNYIQYDYINDLKRSIFDDIIKAKKVLEMTLPNSWDEIMNANKLFEKGTFDVSEDDMNEIKKQFLVSDKASQIISPKLPDNNKSNEISLD</sequence>
<name>A0A9N9CJD3_9GLOM</name>
<dbReference type="OrthoDB" id="2433473at2759"/>
<accession>A0A9N9CJD3</accession>